<accession>A0A9X2FF50</accession>
<evidence type="ECO:0000256" key="1">
    <source>
        <dbReference type="SAM" id="SignalP"/>
    </source>
</evidence>
<proteinExistence type="predicted"/>
<dbReference type="Proteomes" id="UP001155241">
    <property type="component" value="Unassembled WGS sequence"/>
</dbReference>
<organism evidence="2 3">
    <name type="scientific">Aeoliella straminimaris</name>
    <dbReference type="NCBI Taxonomy" id="2954799"/>
    <lineage>
        <taxon>Bacteria</taxon>
        <taxon>Pseudomonadati</taxon>
        <taxon>Planctomycetota</taxon>
        <taxon>Planctomycetia</taxon>
        <taxon>Pirellulales</taxon>
        <taxon>Lacipirellulaceae</taxon>
        <taxon>Aeoliella</taxon>
    </lineage>
</organism>
<protein>
    <recommendedName>
        <fullName evidence="4">MetA-pathway of phenol degradation</fullName>
    </recommendedName>
</protein>
<name>A0A9X2FF50_9BACT</name>
<evidence type="ECO:0000313" key="3">
    <source>
        <dbReference type="Proteomes" id="UP001155241"/>
    </source>
</evidence>
<reference evidence="2" key="1">
    <citation type="submission" date="2022-06" db="EMBL/GenBank/DDBJ databases">
        <title>Aeoliella straminimaris, a novel planctomycete from sediments.</title>
        <authorList>
            <person name="Vitorino I.R."/>
            <person name="Lage O.M."/>
        </authorList>
    </citation>
    <scope>NUCLEOTIDE SEQUENCE</scope>
    <source>
        <strain evidence="2">ICT_H6.2</strain>
    </source>
</reference>
<evidence type="ECO:0008006" key="4">
    <source>
        <dbReference type="Google" id="ProtNLM"/>
    </source>
</evidence>
<evidence type="ECO:0000313" key="2">
    <source>
        <dbReference type="EMBL" id="MCO6048017.1"/>
    </source>
</evidence>
<keyword evidence="3" id="KW-1185">Reference proteome</keyword>
<gene>
    <name evidence="2" type="ORF">NG895_29290</name>
</gene>
<feature type="chain" id="PRO_5040947981" description="MetA-pathway of phenol degradation" evidence="1">
    <location>
        <begin position="25"/>
        <end position="374"/>
    </location>
</feature>
<feature type="signal peptide" evidence="1">
    <location>
        <begin position="1"/>
        <end position="24"/>
    </location>
</feature>
<dbReference type="AlphaFoldDB" id="A0A9X2FF50"/>
<comment type="caution">
    <text evidence="2">The sequence shown here is derived from an EMBL/GenBank/DDBJ whole genome shotgun (WGS) entry which is preliminary data.</text>
</comment>
<sequence length="374" mass="40594">MKTFHHGLTASCALLIAASAVASARGEDSLARYFEYSPNLTESMQQDEVEPVPTEILGQDSVAAEFCEKCCYACGSCNESCGNTNCCGTGGVSGCGCYDSCGCALPELVLGCFCPTPCGFDDWISPMTNPVYFEDPRTLTELRGIFIQHKVPQAAGGGDIQLYAVQIRAALTDRLSLIATKDGYAVSSNPLIRDGWADVSLGLKYNLIRDYETESLLTTGFAYEMPVGSPRTLQGNGDGEFHLFVTGGTELCCDWHYLSAFGLRLPADDEAETTSLYWSNHVDYHLGHGFYALAEFNWYHWLESGNGGIPGVSGGDLFNFGSTGVAGNDIVTGAFGVKYKPNRLTEIGLAWENPLTERRDVLENRLTADLILRY</sequence>
<dbReference type="RefSeq" id="WP_252856132.1">
    <property type="nucleotide sequence ID" value="NZ_JAMXLR010000095.1"/>
</dbReference>
<dbReference type="EMBL" id="JAMXLR010000095">
    <property type="protein sequence ID" value="MCO6048017.1"/>
    <property type="molecule type" value="Genomic_DNA"/>
</dbReference>
<keyword evidence="1" id="KW-0732">Signal</keyword>